<accession>A0A0M2V1A4</accession>
<comment type="cofactor">
    <cofactor evidence="1 2">
        <name>Mg(2+)</name>
        <dbReference type="ChEBI" id="CHEBI:18420"/>
    </cofactor>
</comment>
<keyword evidence="1" id="KW-1003">Cell membrane</keyword>
<evidence type="ECO:0000256" key="2">
    <source>
        <dbReference type="PIRSR" id="PIRSR600760-2"/>
    </source>
</evidence>
<feature type="binding site" evidence="2">
    <location>
        <position position="88"/>
    </location>
    <ligand>
        <name>Mg(2+)</name>
        <dbReference type="ChEBI" id="CHEBI:18420"/>
        <label>1</label>
        <note>catalytic</note>
    </ligand>
</feature>
<organism evidence="3 4">
    <name type="scientific">Arsukibacterium ikkense</name>
    <dbReference type="NCBI Taxonomy" id="336831"/>
    <lineage>
        <taxon>Bacteria</taxon>
        <taxon>Pseudomonadati</taxon>
        <taxon>Pseudomonadota</taxon>
        <taxon>Gammaproteobacteria</taxon>
        <taxon>Chromatiales</taxon>
        <taxon>Chromatiaceae</taxon>
        <taxon>Arsukibacterium</taxon>
    </lineage>
</organism>
<comment type="subcellular location">
    <subcellularLocation>
        <location evidence="1">Cell inner membrane</location>
        <topology evidence="1">Peripheral membrane protein</topology>
        <orientation evidence="1">Cytoplasmic side</orientation>
    </subcellularLocation>
</comment>
<sequence>MFLSKLLESVKQTAREAGQHLWQLYQSGDFVAEQKADTSPVTSADLAANALIIARLSDLTPDIPIISEETTIMPLAQRQHWPRYWLIDPMDGTQEFVARSGDFAVSIALVEHGWPALGVIYWPKEDILYYATRGHGSFKQQRNLINRIRVHQHQQGDVLRIAVSRRQPLQPIVALLSERQSVEYIPLGSCSLKSCLVAEGKADCYLRLGPTGEWDTGAVHIIVEEAGGKILDSQFSPLSYNQRETLANPDFMVIGQAELPWRELIQAKPTTRPLLS</sequence>
<feature type="binding site" evidence="1">
    <location>
        <position position="88"/>
    </location>
    <ligand>
        <name>Mg(2+)</name>
        <dbReference type="ChEBI" id="CHEBI:18420"/>
        <label>2</label>
    </ligand>
</feature>
<proteinExistence type="inferred from homology"/>
<dbReference type="CDD" id="cd01638">
    <property type="entry name" value="CysQ"/>
    <property type="match status" value="1"/>
</dbReference>
<comment type="catalytic activity">
    <reaction evidence="1">
        <text>adenosine 3',5'-bisphosphate + H2O = AMP + phosphate</text>
        <dbReference type="Rhea" id="RHEA:10040"/>
        <dbReference type="ChEBI" id="CHEBI:15377"/>
        <dbReference type="ChEBI" id="CHEBI:43474"/>
        <dbReference type="ChEBI" id="CHEBI:58343"/>
        <dbReference type="ChEBI" id="CHEBI:456215"/>
        <dbReference type="EC" id="3.1.3.7"/>
    </reaction>
</comment>
<dbReference type="Pfam" id="PF00459">
    <property type="entry name" value="Inositol_P"/>
    <property type="match status" value="1"/>
</dbReference>
<gene>
    <name evidence="1" type="primary">cysQ</name>
    <name evidence="3" type="ORF">WG68_15035</name>
</gene>
<dbReference type="Gene3D" id="3.40.190.80">
    <property type="match status" value="1"/>
</dbReference>
<comment type="function">
    <text evidence="1">Converts adenosine-3',5'-bisphosphate (PAP) to AMP.</text>
</comment>
<feature type="binding site" evidence="2">
    <location>
        <position position="68"/>
    </location>
    <ligand>
        <name>Mg(2+)</name>
        <dbReference type="ChEBI" id="CHEBI:18420"/>
        <label>1</label>
        <note>catalytic</note>
    </ligand>
</feature>
<dbReference type="EMBL" id="LAHO01000015">
    <property type="protein sequence ID" value="KKO44607.1"/>
    <property type="molecule type" value="Genomic_DNA"/>
</dbReference>
<feature type="binding site" evidence="1">
    <location>
        <position position="68"/>
    </location>
    <ligand>
        <name>Mg(2+)</name>
        <dbReference type="ChEBI" id="CHEBI:18420"/>
        <label>1</label>
    </ligand>
</feature>
<evidence type="ECO:0000313" key="3">
    <source>
        <dbReference type="EMBL" id="KKO44607.1"/>
    </source>
</evidence>
<feature type="binding site" evidence="1">
    <location>
        <position position="215"/>
    </location>
    <ligand>
        <name>Mg(2+)</name>
        <dbReference type="ChEBI" id="CHEBI:18420"/>
        <label>2</label>
    </ligand>
</feature>
<keyword evidence="1 2" id="KW-0460">Magnesium</keyword>
<dbReference type="PRINTS" id="PR00377">
    <property type="entry name" value="IMPHPHTASES"/>
</dbReference>
<dbReference type="STRING" id="336831.WG68_15035"/>
<dbReference type="PATRIC" id="fig|336831.14.peg.1176"/>
<evidence type="ECO:0000256" key="1">
    <source>
        <dbReference type="HAMAP-Rule" id="MF_02095"/>
    </source>
</evidence>
<comment type="caution">
    <text evidence="1">Lacks conserved residue(s) required for the propagation of feature annotation.</text>
</comment>
<dbReference type="GO" id="GO:0050427">
    <property type="term" value="P:3'-phosphoadenosine 5'-phosphosulfate metabolic process"/>
    <property type="evidence" value="ECO:0007669"/>
    <property type="project" value="TreeGrafter"/>
</dbReference>
<comment type="similarity">
    <text evidence="1">Belongs to the inositol monophosphatase superfamily. CysQ family.</text>
</comment>
<feature type="binding site" evidence="1">
    <location>
        <position position="91"/>
    </location>
    <ligand>
        <name>Mg(2+)</name>
        <dbReference type="ChEBI" id="CHEBI:18420"/>
        <label>2</label>
    </ligand>
</feature>
<dbReference type="NCBIfam" id="TIGR01331">
    <property type="entry name" value="bisphos_cysQ"/>
    <property type="match status" value="1"/>
</dbReference>
<dbReference type="Gene3D" id="3.30.540.10">
    <property type="entry name" value="Fructose-1,6-Bisphosphatase, subunit A, domain 1"/>
    <property type="match status" value="1"/>
</dbReference>
<dbReference type="RefSeq" id="WP_046558533.1">
    <property type="nucleotide sequence ID" value="NZ_LAHO01000015.1"/>
</dbReference>
<dbReference type="InterPro" id="IPR006240">
    <property type="entry name" value="CysQ"/>
</dbReference>
<dbReference type="InterPro" id="IPR000760">
    <property type="entry name" value="Inositol_monophosphatase-like"/>
</dbReference>
<feature type="binding site" evidence="2">
    <location>
        <position position="215"/>
    </location>
    <ligand>
        <name>Mg(2+)</name>
        <dbReference type="ChEBI" id="CHEBI:18420"/>
        <label>1</label>
        <note>catalytic</note>
    </ligand>
</feature>
<dbReference type="InterPro" id="IPR050725">
    <property type="entry name" value="CysQ/Inositol_MonoPase"/>
</dbReference>
<dbReference type="EC" id="3.1.3.7" evidence="1"/>
<keyword evidence="1" id="KW-0997">Cell inner membrane</keyword>
<keyword evidence="1" id="KW-0472">Membrane</keyword>
<comment type="caution">
    <text evidence="3">The sequence shown here is derived from an EMBL/GenBank/DDBJ whole genome shotgun (WGS) entry which is preliminary data.</text>
</comment>
<name>A0A0M2V1A4_9GAMM</name>
<dbReference type="SUPFAM" id="SSF56655">
    <property type="entry name" value="Carbohydrate phosphatase"/>
    <property type="match status" value="1"/>
</dbReference>
<dbReference type="PANTHER" id="PTHR43028:SF7">
    <property type="entry name" value="3'(2'),5'-BISPHOSPHATE NUCLEOTIDASE CYSQ"/>
    <property type="match status" value="1"/>
</dbReference>
<dbReference type="OrthoDB" id="9785695at2"/>
<feature type="binding site" evidence="1">
    <location>
        <position position="88"/>
    </location>
    <ligand>
        <name>Mg(2+)</name>
        <dbReference type="ChEBI" id="CHEBI:18420"/>
        <label>1</label>
    </ligand>
</feature>
<protein>
    <recommendedName>
        <fullName evidence="1">3'(2'),5'-bisphosphate nucleotidase CysQ</fullName>
        <ecNumber evidence="1">3.1.3.7</ecNumber>
    </recommendedName>
    <alternativeName>
        <fullName evidence="1">3'(2'),5-bisphosphonucleoside 3'(2')-phosphohydrolase</fullName>
    </alternativeName>
    <alternativeName>
        <fullName evidence="1">3'-phosphoadenosine 5'-phosphate phosphatase</fullName>
        <shortName evidence="1">PAP phosphatase</shortName>
    </alternativeName>
</protein>
<feature type="binding site" evidence="2">
    <location>
        <position position="91"/>
    </location>
    <ligand>
        <name>Mg(2+)</name>
        <dbReference type="ChEBI" id="CHEBI:18420"/>
        <label>1</label>
        <note>catalytic</note>
    </ligand>
</feature>
<dbReference type="GO" id="GO:0000287">
    <property type="term" value="F:magnesium ion binding"/>
    <property type="evidence" value="ECO:0007669"/>
    <property type="project" value="UniProtKB-UniRule"/>
</dbReference>
<keyword evidence="1 2" id="KW-0479">Metal-binding</keyword>
<reference evidence="3 4" key="1">
    <citation type="submission" date="2015-03" db="EMBL/GenBank/DDBJ databases">
        <title>Draft genome sequences of two protease-producing strains of Arsukibacterium isolated from two cold and alkaline environments.</title>
        <authorList>
            <person name="Lylloff J.E."/>
            <person name="Skov L.B."/>
            <person name="Jepsen M."/>
            <person name="Hallin P.F."/>
            <person name="Sorensen S.J."/>
            <person name="Stougaard P."/>
            <person name="Glaring M.A."/>
        </authorList>
    </citation>
    <scope>NUCLEOTIDE SEQUENCE [LARGE SCALE GENOMIC DNA]</scope>
    <source>
        <strain evidence="3 4">GCM72</strain>
    </source>
</reference>
<dbReference type="AlphaFoldDB" id="A0A0M2V1A4"/>
<dbReference type="HAMAP" id="MF_02095">
    <property type="entry name" value="CysQ"/>
    <property type="match status" value="1"/>
</dbReference>
<dbReference type="PANTHER" id="PTHR43028">
    <property type="entry name" value="3'(2'),5'-BISPHOSPHATE NUCLEOTIDASE 1"/>
    <property type="match status" value="1"/>
</dbReference>
<dbReference type="Proteomes" id="UP000034228">
    <property type="component" value="Unassembled WGS sequence"/>
</dbReference>
<keyword evidence="4" id="KW-1185">Reference proteome</keyword>
<evidence type="ECO:0000313" key="4">
    <source>
        <dbReference type="Proteomes" id="UP000034228"/>
    </source>
</evidence>
<keyword evidence="1" id="KW-0378">Hydrolase</keyword>
<dbReference type="GO" id="GO:0008441">
    <property type="term" value="F:3'(2'),5'-bisphosphate nucleotidase activity"/>
    <property type="evidence" value="ECO:0007669"/>
    <property type="project" value="UniProtKB-UniRule"/>
</dbReference>
<dbReference type="GO" id="GO:0000103">
    <property type="term" value="P:sulfate assimilation"/>
    <property type="evidence" value="ECO:0007669"/>
    <property type="project" value="TreeGrafter"/>
</dbReference>
<feature type="binding site" evidence="1">
    <location>
        <position position="215"/>
    </location>
    <ligand>
        <name>substrate</name>
    </ligand>
</feature>
<dbReference type="GO" id="GO:0005886">
    <property type="term" value="C:plasma membrane"/>
    <property type="evidence" value="ECO:0007669"/>
    <property type="project" value="UniProtKB-SubCell"/>
</dbReference>
<feature type="binding site" evidence="1">
    <location>
        <position position="68"/>
    </location>
    <ligand>
        <name>substrate</name>
    </ligand>
</feature>